<keyword evidence="4" id="KW-1185">Reference proteome</keyword>
<gene>
    <name evidence="3" type="ORF">HJ583_003800</name>
</gene>
<comment type="caution">
    <text evidence="3">The sequence shown here is derived from an EMBL/GenBank/DDBJ whole genome shotgun (WGS) entry which is preliminary data.</text>
</comment>
<dbReference type="Pfam" id="PF01841">
    <property type="entry name" value="Transglut_core"/>
    <property type="match status" value="1"/>
</dbReference>
<evidence type="ECO:0000313" key="3">
    <source>
        <dbReference type="EMBL" id="NSL54138.1"/>
    </source>
</evidence>
<evidence type="ECO:0000313" key="4">
    <source>
        <dbReference type="Proteomes" id="UP000778523"/>
    </source>
</evidence>
<accession>A0ABX2ICN2</accession>
<keyword evidence="1" id="KW-0472">Membrane</keyword>
<organism evidence="3 4">
    <name type="scientific">Uliginosibacterium aquaticum</name>
    <dbReference type="NCBI Taxonomy" id="2731212"/>
    <lineage>
        <taxon>Bacteria</taxon>
        <taxon>Pseudomonadati</taxon>
        <taxon>Pseudomonadota</taxon>
        <taxon>Betaproteobacteria</taxon>
        <taxon>Rhodocyclales</taxon>
        <taxon>Zoogloeaceae</taxon>
        <taxon>Uliginosibacterium</taxon>
    </lineage>
</organism>
<proteinExistence type="predicted"/>
<dbReference type="InterPro" id="IPR038765">
    <property type="entry name" value="Papain-like_cys_pep_sf"/>
</dbReference>
<feature type="transmembrane region" description="Helical" evidence="1">
    <location>
        <begin position="12"/>
        <end position="44"/>
    </location>
</feature>
<dbReference type="Proteomes" id="UP000778523">
    <property type="component" value="Unassembled WGS sequence"/>
</dbReference>
<feature type="transmembrane region" description="Helical" evidence="1">
    <location>
        <begin position="160"/>
        <end position="179"/>
    </location>
</feature>
<dbReference type="InterPro" id="IPR025403">
    <property type="entry name" value="TgpA-like_C"/>
</dbReference>
<dbReference type="Pfam" id="PF13559">
    <property type="entry name" value="DUF4129"/>
    <property type="match status" value="1"/>
</dbReference>
<dbReference type="EMBL" id="JABCSC020000001">
    <property type="protein sequence ID" value="NSL54138.1"/>
    <property type="molecule type" value="Genomic_DNA"/>
</dbReference>
<protein>
    <submittedName>
        <fullName evidence="3">DUF3488 domain-containing transglutaminase family protein</fullName>
    </submittedName>
</protein>
<feature type="transmembrane region" description="Helical" evidence="1">
    <location>
        <begin position="539"/>
        <end position="559"/>
    </location>
</feature>
<reference evidence="3 4" key="1">
    <citation type="submission" date="2020-06" db="EMBL/GenBank/DDBJ databases">
        <title>Draft genome of Uliginosibacterium sp. IMCC34675.</title>
        <authorList>
            <person name="Song J."/>
        </authorList>
    </citation>
    <scope>NUCLEOTIDE SEQUENCE [LARGE SCALE GENOMIC DNA]</scope>
    <source>
        <strain evidence="3 4">IMCC34675</strain>
    </source>
</reference>
<keyword evidence="1" id="KW-0812">Transmembrane</keyword>
<evidence type="ECO:0000259" key="2">
    <source>
        <dbReference type="SMART" id="SM00460"/>
    </source>
</evidence>
<dbReference type="InterPro" id="IPR052901">
    <property type="entry name" value="Bact_TGase-like"/>
</dbReference>
<feature type="transmembrane region" description="Helical" evidence="1">
    <location>
        <begin position="129"/>
        <end position="148"/>
    </location>
</feature>
<dbReference type="InterPro" id="IPR002931">
    <property type="entry name" value="Transglutaminase-like"/>
</dbReference>
<dbReference type="SMART" id="SM00460">
    <property type="entry name" value="TGc"/>
    <property type="match status" value="1"/>
</dbReference>
<dbReference type="SUPFAM" id="SSF54001">
    <property type="entry name" value="Cysteine proteinases"/>
    <property type="match status" value="1"/>
</dbReference>
<evidence type="ECO:0000256" key="1">
    <source>
        <dbReference type="SAM" id="Phobius"/>
    </source>
</evidence>
<feature type="domain" description="Transglutaminase-like" evidence="2">
    <location>
        <begin position="397"/>
        <end position="468"/>
    </location>
</feature>
<feature type="transmembrane region" description="Helical" evidence="1">
    <location>
        <begin position="56"/>
        <end position="74"/>
    </location>
</feature>
<keyword evidence="1" id="KW-1133">Transmembrane helix</keyword>
<dbReference type="RefSeq" id="WP_170020608.1">
    <property type="nucleotide sequence ID" value="NZ_JABCSC020000001.1"/>
</dbReference>
<dbReference type="Gene3D" id="3.10.620.30">
    <property type="match status" value="1"/>
</dbReference>
<sequence length="647" mass="70897">MSTRNTLPRDTCYALLATATLSLAPFLPHIPWGMGLLAALLLAWRAWLAHQEAERPALTVLILLAVLGGVLCFAEYRTLLGREAGLAMLSLLLPLKLLEGRSPRDGRAALLLCCFLMTGQFLNEQSLPVAAMVLACAIAILATSARLERPALALKPALRGSLRLLGGAVPLMLLLFVFFPRIDGPLWRLPGDAHAGKTGLSDSMQPGSISELIQSGEIAFRAEFEGELPPPRERYWRGPVLTDFDGQRWRERPTQTAPQPDYETSGPGYRYTLTLEPHDRPWLLALDYPAEGASDATYSSNFSLLARRPVSTRLRISLHSFPASQVGLEERPGRLRAALSLPEGSNPRTVAAGQALAAAHADPGARVAAAIAFMQAARLSYTLSPPLANTHAADEFLFDSKQGFCEHFSSAFVILMRAAGVPARVVTGYQGGERNPVDGILVVRQSDAHAWAEVWLAGRGWVRVDPTAASSPARIDDGIAQALPDADLPMMMRVDSDFLRGLRHRWEAVSNGWNQWVLGYNASRQLELMRRLGLPAADWRLLTALLGAGAGLWLGWLAWRLWPRRAKLDALDRLWQRACRKLARRGLQRAEWEAPTDFAQRAALALPAHADTITDIAEHYACLRFGPTPPTTAAIATLRRAVHDFKP</sequence>
<name>A0ABX2ICN2_9RHOO</name>
<dbReference type="Pfam" id="PF11992">
    <property type="entry name" value="TgpA_N"/>
    <property type="match status" value="1"/>
</dbReference>
<dbReference type="PANTHER" id="PTHR42736">
    <property type="entry name" value="PROTEIN-GLUTAMINE GAMMA-GLUTAMYLTRANSFERASE"/>
    <property type="match status" value="1"/>
</dbReference>
<dbReference type="InterPro" id="IPR021878">
    <property type="entry name" value="TgpA_N"/>
</dbReference>
<dbReference type="PANTHER" id="PTHR42736:SF1">
    <property type="entry name" value="PROTEIN-GLUTAMINE GAMMA-GLUTAMYLTRANSFERASE"/>
    <property type="match status" value="1"/>
</dbReference>